<dbReference type="RefSeq" id="WP_218253009.1">
    <property type="nucleotide sequence ID" value="NZ_JABXWD010000249.1"/>
</dbReference>
<dbReference type="Pfam" id="PF00512">
    <property type="entry name" value="HisKA"/>
    <property type="match status" value="1"/>
</dbReference>
<organism evidence="11 12">
    <name type="scientific">Candidatus Magnetobacterium casense</name>
    <dbReference type="NCBI Taxonomy" id="1455061"/>
    <lineage>
        <taxon>Bacteria</taxon>
        <taxon>Pseudomonadati</taxon>
        <taxon>Nitrospirota</taxon>
        <taxon>Thermodesulfovibrionia</taxon>
        <taxon>Thermodesulfovibrionales</taxon>
        <taxon>Candidatus Magnetobacteriaceae</taxon>
        <taxon>Candidatus Magnetobacterium</taxon>
    </lineage>
</organism>
<feature type="transmembrane region" description="Helical" evidence="8">
    <location>
        <begin position="208"/>
        <end position="232"/>
    </location>
</feature>
<dbReference type="PROSITE" id="PS50885">
    <property type="entry name" value="HAMP"/>
    <property type="match status" value="1"/>
</dbReference>
<keyword evidence="6" id="KW-0067">ATP-binding</keyword>
<evidence type="ECO:0000256" key="2">
    <source>
        <dbReference type="ARBA" id="ARBA00012438"/>
    </source>
</evidence>
<evidence type="ECO:0000256" key="4">
    <source>
        <dbReference type="ARBA" id="ARBA00022741"/>
    </source>
</evidence>
<dbReference type="SMART" id="SM00387">
    <property type="entry name" value="HATPase_c"/>
    <property type="match status" value="1"/>
</dbReference>
<sequence length="535" mass="60240">MLDDCLDKWYKCGLKWLKKLIEQQIDKGTPPVADGAEGVTRASKPYRFTIKSHIYIGFAVTLVFALGIGISMIITMVKMEKGLRLNELAQTFFSSVSQARAFEKDYFLYGMGLRESKEIMKALEKLVITHYGELKGHIDYENSIGLIERYVKLLDSVEELDRESNNQSDKSQRRERLQKEIKQCGYMMVNSADKLLARGRDTTERLMLLFRTVQLYAVVFMVLFMLFISHLLGKRVLSAINLFSRYSTLMANGQYATIMSDHRYNDEFSDLSMAIDYLIKELDRQQQILAQSQKLRAVGTLTSGIAHELNNPINNITLTAHMLLEDYLDLSDDERIDMARDLVDEAGRARNIVRNLLDFARESETIMEPICIGSVLMDTLKLAGNQIKLAGVNVDIKIAPNLPRIHGDRHQLEQVFLNLILNALDVTLKGGHLKIHAGPSEEHNFIAIKVTDYGHGISDHILQHIFDPFFTTKSKGKGTGLGLSVSQGIIAKHGGQITVQTRVNRGTTFTVKLPITTIPADLAKCGEKVKLSITT</sequence>
<dbReference type="InterPro" id="IPR003594">
    <property type="entry name" value="HATPase_dom"/>
</dbReference>
<evidence type="ECO:0000256" key="3">
    <source>
        <dbReference type="ARBA" id="ARBA00022679"/>
    </source>
</evidence>
<comment type="catalytic activity">
    <reaction evidence="1">
        <text>ATP + protein L-histidine = ADP + protein N-phospho-L-histidine.</text>
        <dbReference type="EC" id="2.7.13.3"/>
    </reaction>
</comment>
<evidence type="ECO:0000256" key="5">
    <source>
        <dbReference type="ARBA" id="ARBA00022777"/>
    </source>
</evidence>
<dbReference type="EC" id="2.7.13.3" evidence="2"/>
<reference evidence="11 12" key="1">
    <citation type="journal article" date="2020" name="J Geophys Res Biogeosci">
        <title>Magnetotaxis as an Adaptation to Enable Bacterial Shuttling of Microbial Sulfur and Sulfur Cycling Across Aquatic Oxic#Anoxic Interfaces.</title>
        <authorList>
            <person name="Li J."/>
            <person name="Liu P."/>
            <person name="Wang J."/>
            <person name="Roberts A.P."/>
            <person name="Pan Y."/>
        </authorList>
    </citation>
    <scope>NUCLEOTIDE SEQUENCE [LARGE SCALE GENOMIC DNA]</scope>
    <source>
        <strain evidence="11 12">MYR-1_YQ</strain>
    </source>
</reference>
<accession>A0ABS6S0K1</accession>
<dbReference type="Proteomes" id="UP001196980">
    <property type="component" value="Unassembled WGS sequence"/>
</dbReference>
<evidence type="ECO:0000313" key="12">
    <source>
        <dbReference type="Proteomes" id="UP001196980"/>
    </source>
</evidence>
<dbReference type="PROSITE" id="PS50109">
    <property type="entry name" value="HIS_KIN"/>
    <property type="match status" value="1"/>
</dbReference>
<feature type="transmembrane region" description="Helical" evidence="8">
    <location>
        <begin position="54"/>
        <end position="77"/>
    </location>
</feature>
<dbReference type="PANTHER" id="PTHR43065">
    <property type="entry name" value="SENSOR HISTIDINE KINASE"/>
    <property type="match status" value="1"/>
</dbReference>
<protein>
    <recommendedName>
        <fullName evidence="2">histidine kinase</fullName>
        <ecNumber evidence="2">2.7.13.3</ecNumber>
    </recommendedName>
</protein>
<feature type="domain" description="HAMP" evidence="10">
    <location>
        <begin position="234"/>
        <end position="287"/>
    </location>
</feature>
<evidence type="ECO:0000256" key="7">
    <source>
        <dbReference type="ARBA" id="ARBA00023012"/>
    </source>
</evidence>
<evidence type="ECO:0000256" key="8">
    <source>
        <dbReference type="SAM" id="Phobius"/>
    </source>
</evidence>
<keyword evidence="5 11" id="KW-0418">Kinase</keyword>
<comment type="caution">
    <text evidence="11">The sequence shown here is derived from an EMBL/GenBank/DDBJ whole genome shotgun (WGS) entry which is preliminary data.</text>
</comment>
<feature type="domain" description="Histidine kinase" evidence="9">
    <location>
        <begin position="304"/>
        <end position="517"/>
    </location>
</feature>
<gene>
    <name evidence="11" type="ORF">HWQ67_12425</name>
</gene>
<dbReference type="CDD" id="cd00082">
    <property type="entry name" value="HisKA"/>
    <property type="match status" value="1"/>
</dbReference>
<name>A0ABS6S0K1_9BACT</name>
<keyword evidence="8" id="KW-0472">Membrane</keyword>
<dbReference type="PANTHER" id="PTHR43065:SF46">
    <property type="entry name" value="C4-DICARBOXYLATE TRANSPORT SENSOR PROTEIN DCTB"/>
    <property type="match status" value="1"/>
</dbReference>
<dbReference type="InterPro" id="IPR003661">
    <property type="entry name" value="HisK_dim/P_dom"/>
</dbReference>
<keyword evidence="8" id="KW-1133">Transmembrane helix</keyword>
<evidence type="ECO:0000259" key="10">
    <source>
        <dbReference type="PROSITE" id="PS50885"/>
    </source>
</evidence>
<evidence type="ECO:0000256" key="6">
    <source>
        <dbReference type="ARBA" id="ARBA00022840"/>
    </source>
</evidence>
<keyword evidence="12" id="KW-1185">Reference proteome</keyword>
<dbReference type="InterPro" id="IPR005467">
    <property type="entry name" value="His_kinase_dom"/>
</dbReference>
<keyword evidence="3" id="KW-0808">Transferase</keyword>
<evidence type="ECO:0000256" key="1">
    <source>
        <dbReference type="ARBA" id="ARBA00000085"/>
    </source>
</evidence>
<dbReference type="SMART" id="SM00388">
    <property type="entry name" value="HisKA"/>
    <property type="match status" value="1"/>
</dbReference>
<evidence type="ECO:0000313" key="11">
    <source>
        <dbReference type="EMBL" id="MBV6342391.1"/>
    </source>
</evidence>
<proteinExistence type="predicted"/>
<evidence type="ECO:0000259" key="9">
    <source>
        <dbReference type="PROSITE" id="PS50109"/>
    </source>
</evidence>
<keyword evidence="4" id="KW-0547">Nucleotide-binding</keyword>
<dbReference type="InterPro" id="IPR003660">
    <property type="entry name" value="HAMP_dom"/>
</dbReference>
<dbReference type="Pfam" id="PF02518">
    <property type="entry name" value="HATPase_c"/>
    <property type="match status" value="1"/>
</dbReference>
<dbReference type="EMBL" id="JABXWD010000249">
    <property type="protein sequence ID" value="MBV6342391.1"/>
    <property type="molecule type" value="Genomic_DNA"/>
</dbReference>
<dbReference type="GO" id="GO:0016301">
    <property type="term" value="F:kinase activity"/>
    <property type="evidence" value="ECO:0007669"/>
    <property type="project" value="UniProtKB-KW"/>
</dbReference>
<keyword evidence="8" id="KW-0812">Transmembrane</keyword>
<keyword evidence="7" id="KW-0902">Two-component regulatory system</keyword>